<reference evidence="2" key="1">
    <citation type="submission" date="2016-10" db="EMBL/GenBank/DDBJ databases">
        <authorList>
            <person name="Varghese N."/>
            <person name="Submissions S."/>
        </authorList>
    </citation>
    <scope>NUCLEOTIDE SEQUENCE [LARGE SCALE GENOMIC DNA]</scope>
    <source>
        <strain evidence="2">ATCC 43811</strain>
    </source>
</reference>
<dbReference type="Proteomes" id="UP000240042">
    <property type="component" value="Unassembled WGS sequence"/>
</dbReference>
<dbReference type="PANTHER" id="PTHR36456:SF1">
    <property type="entry name" value="UPF0232 PROTEIN SCO3875"/>
    <property type="match status" value="1"/>
</dbReference>
<dbReference type="EMBL" id="FOKY01000012">
    <property type="protein sequence ID" value="SFB85772.1"/>
    <property type="molecule type" value="Genomic_DNA"/>
</dbReference>
<name>A0A1I1EGN9_BREAD</name>
<dbReference type="AlphaFoldDB" id="A0A1I1EGN9"/>
<organism evidence="1 2">
    <name type="scientific">Brevinema andersonii</name>
    <dbReference type="NCBI Taxonomy" id="34097"/>
    <lineage>
        <taxon>Bacteria</taxon>
        <taxon>Pseudomonadati</taxon>
        <taxon>Spirochaetota</taxon>
        <taxon>Spirochaetia</taxon>
        <taxon>Brevinematales</taxon>
        <taxon>Brevinemataceae</taxon>
        <taxon>Brevinema</taxon>
    </lineage>
</organism>
<evidence type="ECO:0008006" key="3">
    <source>
        <dbReference type="Google" id="ProtNLM"/>
    </source>
</evidence>
<dbReference type="STRING" id="34097.SAMN02745150_01087"/>
<dbReference type="RefSeq" id="WP_092319418.1">
    <property type="nucleotide sequence ID" value="NZ_FOKY01000012.1"/>
</dbReference>
<dbReference type="InterPro" id="IPR007922">
    <property type="entry name" value="DciA-like"/>
</dbReference>
<evidence type="ECO:0000313" key="2">
    <source>
        <dbReference type="Proteomes" id="UP000240042"/>
    </source>
</evidence>
<protein>
    <recommendedName>
        <fullName evidence="3">DUF721 domain-containing protein</fullName>
    </recommendedName>
</protein>
<keyword evidence="2" id="KW-1185">Reference proteome</keyword>
<sequence length="152" mass="17500">MKKMPTHSLRGLLQAAQSRIPAQIRTAAELRQLWQEIVGPTIAQKSQVAEYKYGNLLIWVDSAEWQTELTMLKGTILEKIPARFKVRDMRFVLLKNKNLAPKIQKKSQLPSFTPISEEECQAVQAQIAEKNLDTELSQILYRFLCLCRTKKT</sequence>
<proteinExistence type="predicted"/>
<gene>
    <name evidence="1" type="ORF">SAMN02745150_01087</name>
</gene>
<dbReference type="PANTHER" id="PTHR36456">
    <property type="entry name" value="UPF0232 PROTEIN SCO3875"/>
    <property type="match status" value="1"/>
</dbReference>
<accession>A0A1I1EGN9</accession>
<dbReference type="OrthoDB" id="340781at2"/>
<dbReference type="Pfam" id="PF05258">
    <property type="entry name" value="DciA"/>
    <property type="match status" value="1"/>
</dbReference>
<evidence type="ECO:0000313" key="1">
    <source>
        <dbReference type="EMBL" id="SFB85772.1"/>
    </source>
</evidence>